<name>W7UUX7_RUMFL</name>
<protein>
    <submittedName>
        <fullName evidence="1">Uncharacterized protein</fullName>
    </submittedName>
</protein>
<accession>W7UUX7</accession>
<reference evidence="1 2" key="1">
    <citation type="journal article" date="2014" name="PLoS ONE">
        <title>Rumen cellulosomics: divergent fiber-degrading strategies revealed by comparative genome-wide analysis of six ruminococcal strains.</title>
        <authorList>
            <person name="Dassa B."/>
            <person name="Borovok I."/>
            <person name="Ruimy-Israeli V."/>
            <person name="Lamed R."/>
            <person name="Flint H.J."/>
            <person name="Duncan S.H."/>
            <person name="Henrissat B."/>
            <person name="Coutinho P."/>
            <person name="Morrison M."/>
            <person name="Mosoni P."/>
            <person name="Yeoman C.J."/>
            <person name="White B.A."/>
            <person name="Bayer E.A."/>
        </authorList>
    </citation>
    <scope>NUCLEOTIDE SEQUENCE [LARGE SCALE GENOMIC DNA]</scope>
    <source>
        <strain evidence="1 2">007c</strain>
    </source>
</reference>
<gene>
    <name evidence="1" type="ORF">RF007C_02960</name>
</gene>
<dbReference type="Proteomes" id="UP000019365">
    <property type="component" value="Unassembled WGS sequence"/>
</dbReference>
<sequence>MQQGVYCAAIGISEKKRERFREPQVGTAKYSAASGGYSEGIIAQRSEYSMRKASAAQMSAADLRD</sequence>
<comment type="caution">
    <text evidence="1">The sequence shown here is derived from an EMBL/GenBank/DDBJ whole genome shotgun (WGS) entry which is preliminary data.</text>
</comment>
<proteinExistence type="predicted"/>
<evidence type="ECO:0000313" key="1">
    <source>
        <dbReference type="EMBL" id="EWM54969.1"/>
    </source>
</evidence>
<evidence type="ECO:0000313" key="2">
    <source>
        <dbReference type="Proteomes" id="UP000019365"/>
    </source>
</evidence>
<dbReference type="AlphaFoldDB" id="W7UUX7"/>
<organism evidence="1 2">
    <name type="scientific">Ruminococcus flavefaciens 007c</name>
    <dbReference type="NCBI Taxonomy" id="1341157"/>
    <lineage>
        <taxon>Bacteria</taxon>
        <taxon>Bacillati</taxon>
        <taxon>Bacillota</taxon>
        <taxon>Clostridia</taxon>
        <taxon>Eubacteriales</taxon>
        <taxon>Oscillospiraceae</taxon>
        <taxon>Ruminococcus</taxon>
    </lineage>
</organism>
<dbReference type="EMBL" id="ATAX01000007">
    <property type="protein sequence ID" value="EWM54969.1"/>
    <property type="molecule type" value="Genomic_DNA"/>
</dbReference>
<keyword evidence="2" id="KW-1185">Reference proteome</keyword>